<proteinExistence type="predicted"/>
<evidence type="ECO:0000313" key="1">
    <source>
        <dbReference type="EMBL" id="EJB07104.1"/>
    </source>
</evidence>
<dbReference type="AlphaFoldDB" id="I9NGL3"/>
<dbReference type="InterPro" id="IPR007948">
    <property type="entry name" value="DUF736"/>
</dbReference>
<organism evidence="1 2">
    <name type="scientific">Rhizobium leguminosarum bv. trifolii WSM597</name>
    <dbReference type="NCBI Taxonomy" id="754764"/>
    <lineage>
        <taxon>Bacteria</taxon>
        <taxon>Pseudomonadati</taxon>
        <taxon>Pseudomonadota</taxon>
        <taxon>Alphaproteobacteria</taxon>
        <taxon>Hyphomicrobiales</taxon>
        <taxon>Rhizobiaceae</taxon>
        <taxon>Rhizobium/Agrobacterium group</taxon>
        <taxon>Rhizobium</taxon>
    </lineage>
</organism>
<accession>I9NGL3</accession>
<sequence>MDAARTTEKDYDMATIGSFTASGNGFSGTIKTLNLNVKATIRAVERTSEKGPDYRILAGATEFGAGWKKTSNEGRDYLSVKLDDPSFPAPIYATLIEVEGEEGLSLKSPALSTIDWRPEIVIDGGSRAPSNLPPQRSLLLLSEAAIRRI</sequence>
<protein>
    <recommendedName>
        <fullName evidence="3">DUF736 domain-containing protein</fullName>
    </recommendedName>
</protein>
<name>I9NGL3_RHILT</name>
<evidence type="ECO:0008006" key="3">
    <source>
        <dbReference type="Google" id="ProtNLM"/>
    </source>
</evidence>
<evidence type="ECO:0000313" key="2">
    <source>
        <dbReference type="Proteomes" id="UP000005092"/>
    </source>
</evidence>
<dbReference type="Pfam" id="PF05284">
    <property type="entry name" value="DUF736"/>
    <property type="match status" value="1"/>
</dbReference>
<dbReference type="EMBL" id="JH719381">
    <property type="protein sequence ID" value="EJB07104.1"/>
    <property type="molecule type" value="Genomic_DNA"/>
</dbReference>
<dbReference type="Proteomes" id="UP000005092">
    <property type="component" value="Unassembled WGS sequence"/>
</dbReference>
<reference evidence="1 2" key="1">
    <citation type="submission" date="2012-02" db="EMBL/GenBank/DDBJ databases">
        <title>Improved High-Quality Draft Sequence of Rhizobium leguminosarum bv. trifolii WSM597.</title>
        <authorList>
            <consortium name="US DOE Joint Genome Institute"/>
            <person name="Lucas S."/>
            <person name="Han J."/>
            <person name="Lapidus A."/>
            <person name="Cheng J.-F."/>
            <person name="Goodwin L."/>
            <person name="Pitluck S."/>
            <person name="Peters L."/>
            <person name="Ovchinnikova G."/>
            <person name="Held B."/>
            <person name="Detter J.C."/>
            <person name="Han C."/>
            <person name="Tapia R."/>
            <person name="Land M."/>
            <person name="Hauser L."/>
            <person name="Kyrpides N."/>
            <person name="Ivanova N."/>
            <person name="Pagani I."/>
            <person name="Brau L."/>
            <person name="Yates R."/>
            <person name="O'Hara G."/>
            <person name="Rui T."/>
            <person name="Howieson J."/>
            <person name="Reeve W."/>
            <person name="Woyke T."/>
        </authorList>
    </citation>
    <scope>NUCLEOTIDE SEQUENCE [LARGE SCALE GENOMIC DNA]</scope>
    <source>
        <strain evidence="1 2">WSM597</strain>
    </source>
</reference>
<gene>
    <name evidence="1" type="ORF">Rleg9DRAFT_6087</name>
</gene>
<dbReference type="HOGENOM" id="CLU_109334_1_0_5"/>